<sequence length="726" mass="80095">MNMPVVWRTVQGSQGVFLIWPRSQYKGSSAAFYARLVWKLLLAFALFSVFPILIERSSRFIKHPHITMSSTDYNLADPHTKHRHSHNRHHTVAASPVPTYANRGVPTYSMLNQEPIGHSSNLPSPRYSPNVQPWKRQQPQNSLSFIPSTSPRSEQSEYTTSQPRRIADRGAACISPFRSVRKMKEPFQLRLPTSPSIENGSSSTGDARVTSRQPELRSLRAWRSDQNLMASSLETFGLLPSPPLSDSHTPQASPSSTYFSSKQGRGIESFPLTTGRCTPHATATDTPAQHHSTESTNVHMAHSNLVRQYEMSDGQFTPSTTDSGCMSPPATCSDTDSVGTRNFSGSSAATHRSRSGTVSSEGSWVPSSLYYCETWLQGAPIDSAEEEPGKSTVLNRRKFQIVQQSPFLPDWKRAHNDAVLAVKSKTKPKLVDISRQSSPAMSYSLPTPTHILPATPDQSLPEVSAFSPDTPLEMSDSGYATNNLARPPKEQEADKGNTPTESGSVVSGDASETVICDVSAENNARQKPHSTTDMLSEAVASQPQASPSASSSKVEKEELEKWWDLEWTIDQLEHSVKEFPQNILRLTSPVVMFLRRNQERSLIRPFRQIFPDAPESLLDSLCAVLIAKNYLLSLPSSSRRAASISPRVQFTKSDTVPEKASSILGMKFAQPPPSRIRDQVLGSRSGKLHQDFDRIIDDLLSTLHGPPDEALKSATLVLIQVLETKA</sequence>
<evidence type="ECO:0000256" key="2">
    <source>
        <dbReference type="SAM" id="Phobius"/>
    </source>
</evidence>
<keyword evidence="2" id="KW-0812">Transmembrane</keyword>
<dbReference type="AlphaFoldDB" id="A0A0U5G7W1"/>
<evidence type="ECO:0000313" key="3">
    <source>
        <dbReference type="EMBL" id="CEL07814.1"/>
    </source>
</evidence>
<organism evidence="3 4">
    <name type="scientific">Aspergillus calidoustus</name>
    <dbReference type="NCBI Taxonomy" id="454130"/>
    <lineage>
        <taxon>Eukaryota</taxon>
        <taxon>Fungi</taxon>
        <taxon>Dikarya</taxon>
        <taxon>Ascomycota</taxon>
        <taxon>Pezizomycotina</taxon>
        <taxon>Eurotiomycetes</taxon>
        <taxon>Eurotiomycetidae</taxon>
        <taxon>Eurotiales</taxon>
        <taxon>Aspergillaceae</taxon>
        <taxon>Aspergillus</taxon>
        <taxon>Aspergillus subgen. Nidulantes</taxon>
    </lineage>
</organism>
<keyword evidence="2" id="KW-0472">Membrane</keyword>
<feature type="compositionally biased region" description="Polar residues" evidence="1">
    <location>
        <begin position="271"/>
        <end position="296"/>
    </location>
</feature>
<reference evidence="4" key="1">
    <citation type="journal article" date="2016" name="Genome Announc.">
        <title>Draft genome sequences of fungus Aspergillus calidoustus.</title>
        <authorList>
            <person name="Horn F."/>
            <person name="Linde J."/>
            <person name="Mattern D.J."/>
            <person name="Walther G."/>
            <person name="Guthke R."/>
            <person name="Scherlach K."/>
            <person name="Martin K."/>
            <person name="Brakhage A.A."/>
            <person name="Petzke L."/>
            <person name="Valiante V."/>
        </authorList>
    </citation>
    <scope>NUCLEOTIDE SEQUENCE [LARGE SCALE GENOMIC DNA]</scope>
    <source>
        <strain evidence="4">SF006504</strain>
    </source>
</reference>
<feature type="compositionally biased region" description="Polar residues" evidence="1">
    <location>
        <begin position="118"/>
        <end position="163"/>
    </location>
</feature>
<evidence type="ECO:0000256" key="1">
    <source>
        <dbReference type="SAM" id="MobiDB-lite"/>
    </source>
</evidence>
<dbReference type="OrthoDB" id="4219928at2759"/>
<accession>A0A0U5G7W1</accession>
<keyword evidence="4" id="KW-1185">Reference proteome</keyword>
<dbReference type="EMBL" id="CDMC01000010">
    <property type="protein sequence ID" value="CEL07814.1"/>
    <property type="molecule type" value="Genomic_DNA"/>
</dbReference>
<dbReference type="OMA" id="TWRSDQN"/>
<feature type="region of interest" description="Disordered" evidence="1">
    <location>
        <begin position="109"/>
        <end position="220"/>
    </location>
</feature>
<feature type="compositionally biased region" description="Polar residues" evidence="1">
    <location>
        <begin position="244"/>
        <end position="263"/>
    </location>
</feature>
<name>A0A0U5G7W1_ASPCI</name>
<evidence type="ECO:0000313" key="4">
    <source>
        <dbReference type="Proteomes" id="UP000054771"/>
    </source>
</evidence>
<gene>
    <name evidence="3" type="ORF">ASPCAL10968</name>
</gene>
<feature type="compositionally biased region" description="Polar residues" evidence="1">
    <location>
        <begin position="434"/>
        <end position="447"/>
    </location>
</feature>
<feature type="compositionally biased region" description="Polar residues" evidence="1">
    <location>
        <begin position="520"/>
        <end position="534"/>
    </location>
</feature>
<feature type="region of interest" description="Disordered" evidence="1">
    <location>
        <begin position="313"/>
        <end position="363"/>
    </location>
</feature>
<dbReference type="Proteomes" id="UP000054771">
    <property type="component" value="Unassembled WGS sequence"/>
</dbReference>
<protein>
    <submittedName>
        <fullName evidence="3">Uncharacterized protein</fullName>
    </submittedName>
</protein>
<feature type="compositionally biased region" description="Polar residues" evidence="1">
    <location>
        <begin position="191"/>
        <end position="213"/>
    </location>
</feature>
<feature type="compositionally biased region" description="Polar residues" evidence="1">
    <location>
        <begin position="314"/>
        <end position="363"/>
    </location>
</feature>
<keyword evidence="2" id="KW-1133">Transmembrane helix</keyword>
<feature type="region of interest" description="Disordered" evidence="1">
    <location>
        <begin position="239"/>
        <end position="296"/>
    </location>
</feature>
<feature type="transmembrane region" description="Helical" evidence="2">
    <location>
        <begin position="32"/>
        <end position="54"/>
    </location>
</feature>
<feature type="region of interest" description="Disordered" evidence="1">
    <location>
        <begin position="431"/>
        <end position="553"/>
    </location>
</feature>
<feature type="compositionally biased region" description="Low complexity" evidence="1">
    <location>
        <begin position="536"/>
        <end position="552"/>
    </location>
</feature>
<proteinExistence type="predicted"/>